<dbReference type="PROSITE" id="PS50112">
    <property type="entry name" value="PAS"/>
    <property type="match status" value="3"/>
</dbReference>
<dbReference type="SUPFAM" id="SSF55785">
    <property type="entry name" value="PYP-like sensor domain (PAS domain)"/>
    <property type="match status" value="6"/>
</dbReference>
<dbReference type="CDD" id="cd01948">
    <property type="entry name" value="EAL"/>
    <property type="match status" value="1"/>
</dbReference>
<dbReference type="SUPFAM" id="SSF141868">
    <property type="entry name" value="EAL domain-like"/>
    <property type="match status" value="1"/>
</dbReference>
<dbReference type="CDD" id="cd00130">
    <property type="entry name" value="PAS"/>
    <property type="match status" value="3"/>
</dbReference>
<dbReference type="NCBIfam" id="TIGR00254">
    <property type="entry name" value="GGDEF"/>
    <property type="match status" value="1"/>
</dbReference>
<evidence type="ECO:0000259" key="5">
    <source>
        <dbReference type="PROSITE" id="PS50887"/>
    </source>
</evidence>
<accession>Q07HD2</accession>
<dbReference type="eggNOG" id="COG5001">
    <property type="taxonomic scope" value="Bacteria"/>
</dbReference>
<dbReference type="Pfam" id="PF00990">
    <property type="entry name" value="GGDEF"/>
    <property type="match status" value="1"/>
</dbReference>
<reference evidence="6" key="1">
    <citation type="submission" date="2006-09" db="EMBL/GenBank/DDBJ databases">
        <title>Complete sequence of Rhodopseudomonas palustris BisA53.</title>
        <authorList>
            <consortium name="US DOE Joint Genome Institute"/>
            <person name="Copeland A."/>
            <person name="Lucas S."/>
            <person name="Lapidus A."/>
            <person name="Barry K."/>
            <person name="Detter J.C."/>
            <person name="Glavina del Rio T."/>
            <person name="Hammon N."/>
            <person name="Israni S."/>
            <person name="Dalin E."/>
            <person name="Tice H."/>
            <person name="Pitluck S."/>
            <person name="Chain P."/>
            <person name="Malfatti S."/>
            <person name="Shin M."/>
            <person name="Vergez L."/>
            <person name="Schmutz J."/>
            <person name="Larimer F."/>
            <person name="Land M."/>
            <person name="Hauser L."/>
            <person name="Pelletier D.A."/>
            <person name="Kyrpides N."/>
            <person name="Kim E."/>
            <person name="Harwood C.S."/>
            <person name="Oda Y."/>
            <person name="Richardson P."/>
        </authorList>
    </citation>
    <scope>NUCLEOTIDE SEQUENCE [LARGE SCALE GENOMIC DNA]</scope>
    <source>
        <strain evidence="6">BisA53</strain>
    </source>
</reference>
<dbReference type="PROSITE" id="PS50883">
    <property type="entry name" value="EAL"/>
    <property type="match status" value="1"/>
</dbReference>
<proteinExistence type="predicted"/>
<dbReference type="InterPro" id="IPR035965">
    <property type="entry name" value="PAS-like_dom_sf"/>
</dbReference>
<dbReference type="Pfam" id="PF13426">
    <property type="entry name" value="PAS_9"/>
    <property type="match status" value="1"/>
</dbReference>
<dbReference type="InterPro" id="IPR001633">
    <property type="entry name" value="EAL_dom"/>
</dbReference>
<dbReference type="InterPro" id="IPR000700">
    <property type="entry name" value="PAS-assoc_C"/>
</dbReference>
<dbReference type="SMART" id="SM00086">
    <property type="entry name" value="PAC"/>
    <property type="match status" value="3"/>
</dbReference>
<protein>
    <submittedName>
        <fullName evidence="6">Diguanylate cyclase/phosphodiesterase with PAS/PAC sensor(S)</fullName>
    </submittedName>
</protein>
<dbReference type="InterPro" id="IPR001610">
    <property type="entry name" value="PAC"/>
</dbReference>
<evidence type="ECO:0000259" key="4">
    <source>
        <dbReference type="PROSITE" id="PS50883"/>
    </source>
</evidence>
<name>Q07HD2_RHOP5</name>
<dbReference type="InterPro" id="IPR000160">
    <property type="entry name" value="GGDEF_dom"/>
</dbReference>
<dbReference type="InterPro" id="IPR043128">
    <property type="entry name" value="Rev_trsase/Diguanyl_cyclase"/>
</dbReference>
<dbReference type="CDD" id="cd01949">
    <property type="entry name" value="GGDEF"/>
    <property type="match status" value="1"/>
</dbReference>
<dbReference type="EMBL" id="CP000463">
    <property type="protein sequence ID" value="ABJ08652.1"/>
    <property type="molecule type" value="Genomic_DNA"/>
</dbReference>
<dbReference type="Gene3D" id="3.30.70.270">
    <property type="match status" value="1"/>
</dbReference>
<feature type="domain" description="PAS" evidence="2">
    <location>
        <begin position="674"/>
        <end position="716"/>
    </location>
</feature>
<evidence type="ECO:0000259" key="3">
    <source>
        <dbReference type="PROSITE" id="PS50113"/>
    </source>
</evidence>
<dbReference type="KEGG" id="rpe:RPE_4733"/>
<evidence type="ECO:0000256" key="1">
    <source>
        <dbReference type="SAM" id="MobiDB-lite"/>
    </source>
</evidence>
<dbReference type="PANTHER" id="PTHR44757">
    <property type="entry name" value="DIGUANYLATE CYCLASE DGCP"/>
    <property type="match status" value="1"/>
</dbReference>
<dbReference type="SMART" id="SM00052">
    <property type="entry name" value="EAL"/>
    <property type="match status" value="1"/>
</dbReference>
<dbReference type="NCBIfam" id="TIGR00229">
    <property type="entry name" value="sensory_box"/>
    <property type="match status" value="2"/>
</dbReference>
<dbReference type="Pfam" id="PF08448">
    <property type="entry name" value="PAS_4"/>
    <property type="match status" value="1"/>
</dbReference>
<dbReference type="PROSITE" id="PS50887">
    <property type="entry name" value="GGDEF"/>
    <property type="match status" value="1"/>
</dbReference>
<dbReference type="AlphaFoldDB" id="Q07HD2"/>
<feature type="domain" description="PAS" evidence="2">
    <location>
        <begin position="160"/>
        <end position="197"/>
    </location>
</feature>
<dbReference type="SUPFAM" id="SSF55073">
    <property type="entry name" value="Nucleotide cyclase"/>
    <property type="match status" value="1"/>
</dbReference>
<dbReference type="HOGENOM" id="CLU_268422_0_0_5"/>
<dbReference type="InterPro" id="IPR013656">
    <property type="entry name" value="PAS_4"/>
</dbReference>
<dbReference type="Gene3D" id="3.20.20.450">
    <property type="entry name" value="EAL domain"/>
    <property type="match status" value="1"/>
</dbReference>
<evidence type="ECO:0000259" key="2">
    <source>
        <dbReference type="PROSITE" id="PS50112"/>
    </source>
</evidence>
<feature type="domain" description="PAS" evidence="2">
    <location>
        <begin position="49"/>
        <end position="92"/>
    </location>
</feature>
<feature type="region of interest" description="Disordered" evidence="1">
    <location>
        <begin position="1"/>
        <end position="28"/>
    </location>
</feature>
<dbReference type="Pfam" id="PF12860">
    <property type="entry name" value="PAS_7"/>
    <property type="match status" value="4"/>
</dbReference>
<dbReference type="InterPro" id="IPR000014">
    <property type="entry name" value="PAS"/>
</dbReference>
<dbReference type="STRING" id="316055.RPE_4733"/>
<dbReference type="PANTHER" id="PTHR44757:SF2">
    <property type="entry name" value="BIOFILM ARCHITECTURE MAINTENANCE PROTEIN MBAA"/>
    <property type="match status" value="1"/>
</dbReference>
<feature type="domain" description="PAC" evidence="3">
    <location>
        <begin position="107"/>
        <end position="159"/>
    </location>
</feature>
<organism evidence="6">
    <name type="scientific">Rhodopseudomonas palustris (strain BisA53)</name>
    <dbReference type="NCBI Taxonomy" id="316055"/>
    <lineage>
        <taxon>Bacteria</taxon>
        <taxon>Pseudomonadati</taxon>
        <taxon>Pseudomonadota</taxon>
        <taxon>Alphaproteobacteria</taxon>
        <taxon>Hyphomicrobiales</taxon>
        <taxon>Nitrobacteraceae</taxon>
        <taxon>Rhodopseudomonas</taxon>
    </lineage>
</organism>
<dbReference type="InterPro" id="IPR029787">
    <property type="entry name" value="Nucleotide_cyclase"/>
</dbReference>
<gene>
    <name evidence="6" type="ordered locus">RPE_4733</name>
</gene>
<evidence type="ECO:0000313" key="6">
    <source>
        <dbReference type="EMBL" id="ABJ08652.1"/>
    </source>
</evidence>
<dbReference type="SMART" id="SM00091">
    <property type="entry name" value="PAS"/>
    <property type="match status" value="6"/>
</dbReference>
<dbReference type="PROSITE" id="PS50113">
    <property type="entry name" value="PAC"/>
    <property type="match status" value="2"/>
</dbReference>
<feature type="domain" description="EAL" evidence="4">
    <location>
        <begin position="966"/>
        <end position="1216"/>
    </location>
</feature>
<dbReference type="SMART" id="SM00267">
    <property type="entry name" value="GGDEF"/>
    <property type="match status" value="1"/>
</dbReference>
<feature type="domain" description="PAC" evidence="3">
    <location>
        <begin position="240"/>
        <end position="292"/>
    </location>
</feature>
<feature type="domain" description="GGDEF" evidence="5">
    <location>
        <begin position="823"/>
        <end position="957"/>
    </location>
</feature>
<dbReference type="Gene3D" id="3.30.450.20">
    <property type="entry name" value="PAS domain"/>
    <property type="match status" value="6"/>
</dbReference>
<dbReference type="InterPro" id="IPR035919">
    <property type="entry name" value="EAL_sf"/>
</dbReference>
<dbReference type="Pfam" id="PF00563">
    <property type="entry name" value="EAL"/>
    <property type="match status" value="1"/>
</dbReference>
<sequence>MRQNHDASAEPGPARPGLPDRAQSLPGHPQLAADELGHLVAALDQTAIVAITDVKGRILHANDKFCEISGYSRDELLGQDHRLLKSGVHPDELFRDMYRVIAGGGVWHGEFCNRAKSGRLYWVDTTIVPRLDGRGKVVGYTSIRVDITQRKTMEEALRRSEQLLRSTMTALGDGLVIQDRDGRIVASNPAAARILGLGADPCGSTALFDPCWVAIKEDGHDFPAVEHPAQVTLATGEPQRDVVMGLRKPDGAVSWVSINSVAILGHDDCPDSVVTSCADITAKRQAEEIFKEALAALPDGFVIFDRDDRLVACNDAYRQIYAISAPAIRYGSSFPDMLRYGLVHGQYHDAGDTEPQRAQWLAERLARHNNLPCDMMQRLADGRWLQVRERRTASGYIVGFRTDLTAIMRETARLQAVIDNFPGGISFLDADLNIIACNEALRTLLELPAELFENGLPTLEKVIRAIAARGEYGPGDVEEQVECRLAMARSSRPHVFERIRPNGTVLEIRGIPVPGGGIITTYMDITARHTAEQQRRDSEQQARRKSAMLEVTLAHMSQGLSMYDAYGRLMVWNDRFAELYSLPSELQQEGVSYKSIAKYLPQVGLLGIDQPDWYQRVAAGQTVVAQLDFDDGRAIKIVYQPIPGSGWVATHEDITDRIRVKTELAQQAERLARTNMQFDAALTNMSQGLAMLDSQGRLVLTNKRFQEMYGLDEEQLKPGTPAEDLVERYVPLFAASKSMVKGYLARLSKDVDSVIPLLDGRIIRIRRAQTSDGGWVATHEDITAQERSARQISYLAFHDGLTELANRAELNKQGHLALESSDRPISVLLIDLDRFKAVNDTFGHAAGDRLLQLVAIRMRALAGPKDLVARVGGDEFAILQAPCPDQREAAIALASRTIEVLRQPFDLGGKQASIGASIGIAVRSPQTVRFDDLIHQADLALYEIKSGGRNDCLLYEDSLGARAHERLELENDLREAIAGGQMELHYQPIVRLTDLRVCGMEALVRWRHPVRGLLSPDLFIPLAEETGLIVQLGEFVVNQACHDAASWPDHVKVAVNISPTHIKGRGLLGTVTLALLNSQLATERLELEVTETVLMERDEDMLAELHQLRALGISVALDDFGTGFSSLSHLRMFSFDKIKIDRSFVAEITERSDSAAIVCAVTGLARTLDIVTTAEGVETEQQMQILRAAGCTQLQGYLFGRPKPADQYSDQDFFDLPLLQRMA</sequence>
<dbReference type="InterPro" id="IPR052155">
    <property type="entry name" value="Biofilm_reg_signaling"/>
</dbReference>